<gene>
    <name evidence="2" type="ORF">SN811_17950</name>
</gene>
<comment type="caution">
    <text evidence="2">The sequence shown here is derived from an EMBL/GenBank/DDBJ whole genome shotgun (WGS) entry which is preliminary data.</text>
</comment>
<sequence length="92" mass="10541">MLENDIIVYRNDKYSDELAEKLYKFLSTSVVPNGTLGKKANVAITIPKESVGAYIELLANDMYKKQREFLINKDSNIELLSVIDGLRIFELR</sequence>
<evidence type="ECO:0000259" key="1">
    <source>
        <dbReference type="Pfam" id="PF03496"/>
    </source>
</evidence>
<dbReference type="EMBL" id="BLAP01000065">
    <property type="protein sequence ID" value="GET13295.1"/>
    <property type="molecule type" value="Genomic_DNA"/>
</dbReference>
<evidence type="ECO:0000313" key="2">
    <source>
        <dbReference type="EMBL" id="GET13295.1"/>
    </source>
</evidence>
<protein>
    <recommendedName>
        <fullName evidence="1">ADP ribosyltransferase domain-containing protein</fullName>
    </recommendedName>
</protein>
<feature type="domain" description="ADP ribosyltransferase" evidence="1">
    <location>
        <begin position="22"/>
        <end position="79"/>
    </location>
</feature>
<dbReference type="AlphaFoldDB" id="A0A6F9Y7C6"/>
<dbReference type="Proteomes" id="UP000494160">
    <property type="component" value="Unassembled WGS sequence"/>
</dbReference>
<dbReference type="Gene3D" id="3.90.176.10">
    <property type="entry name" value="Toxin ADP-ribosyltransferase, Chain A, domain 1"/>
    <property type="match status" value="1"/>
</dbReference>
<dbReference type="SUPFAM" id="SSF56399">
    <property type="entry name" value="ADP-ribosylation"/>
    <property type="match status" value="1"/>
</dbReference>
<name>A0A6F9Y7C6_9LACO</name>
<dbReference type="GO" id="GO:0005576">
    <property type="term" value="C:extracellular region"/>
    <property type="evidence" value="ECO:0007669"/>
    <property type="project" value="InterPro"/>
</dbReference>
<organism evidence="2">
    <name type="scientific">Ligilactobacillus agilis</name>
    <dbReference type="NCBI Taxonomy" id="1601"/>
    <lineage>
        <taxon>Bacteria</taxon>
        <taxon>Bacillati</taxon>
        <taxon>Bacillota</taxon>
        <taxon>Bacilli</taxon>
        <taxon>Lactobacillales</taxon>
        <taxon>Lactobacillaceae</taxon>
        <taxon>Ligilactobacillus</taxon>
    </lineage>
</organism>
<proteinExistence type="predicted"/>
<reference evidence="2" key="1">
    <citation type="submission" date="2019-10" db="EMBL/GenBank/DDBJ databases">
        <title>Lactobacillus agilis SN811 Whole Genome Sequencing Project.</title>
        <authorList>
            <person name="Suzuki S."/>
            <person name="Endo A."/>
            <person name="Maeno S."/>
            <person name="Shiwa Y."/>
            <person name="Matsutani M."/>
            <person name="Kajikawa A."/>
        </authorList>
    </citation>
    <scope>NUCLEOTIDE SEQUENCE</scope>
    <source>
        <strain evidence="2">SN811</strain>
    </source>
</reference>
<accession>A0A6F9Y7C6</accession>
<dbReference type="InterPro" id="IPR003540">
    <property type="entry name" value="ADP-ribosyltransferase"/>
</dbReference>
<dbReference type="Pfam" id="PF03496">
    <property type="entry name" value="ADPrib_exo_Tox"/>
    <property type="match status" value="1"/>
</dbReference>